<keyword evidence="1" id="KW-0547">Nucleotide-binding</keyword>
<keyword evidence="2 5" id="KW-0067">ATP-binding</keyword>
<evidence type="ECO:0000313" key="5">
    <source>
        <dbReference type="EMBL" id="KAJ7372707.1"/>
    </source>
</evidence>
<dbReference type="GO" id="GO:0016887">
    <property type="term" value="F:ATP hydrolysis activity"/>
    <property type="evidence" value="ECO:0007669"/>
    <property type="project" value="InterPro"/>
</dbReference>
<evidence type="ECO:0000256" key="1">
    <source>
        <dbReference type="ARBA" id="ARBA00022741"/>
    </source>
</evidence>
<accession>A0A9W9Z044</accession>
<keyword evidence="6" id="KW-1185">Reference proteome</keyword>
<dbReference type="Pfam" id="PF23321">
    <property type="entry name" value="R1_ABCA1"/>
    <property type="match status" value="1"/>
</dbReference>
<dbReference type="InterPro" id="IPR027417">
    <property type="entry name" value="P-loop_NTPase"/>
</dbReference>
<organism evidence="5 6">
    <name type="scientific">Desmophyllum pertusum</name>
    <dbReference type="NCBI Taxonomy" id="174260"/>
    <lineage>
        <taxon>Eukaryota</taxon>
        <taxon>Metazoa</taxon>
        <taxon>Cnidaria</taxon>
        <taxon>Anthozoa</taxon>
        <taxon>Hexacorallia</taxon>
        <taxon>Scleractinia</taxon>
        <taxon>Caryophylliina</taxon>
        <taxon>Caryophylliidae</taxon>
        <taxon>Desmophyllum</taxon>
    </lineage>
</organism>
<name>A0A9W9Z044_9CNID</name>
<dbReference type="FunFam" id="3.40.50.300:FF:000327">
    <property type="entry name" value="ATP-binding cassette sub-family A member 3"/>
    <property type="match status" value="1"/>
</dbReference>
<dbReference type="GO" id="GO:0140359">
    <property type="term" value="F:ABC-type transporter activity"/>
    <property type="evidence" value="ECO:0007669"/>
    <property type="project" value="InterPro"/>
</dbReference>
<feature type="domain" description="ABC transporter" evidence="4">
    <location>
        <begin position="1"/>
        <end position="207"/>
    </location>
</feature>
<protein>
    <submittedName>
        <fullName evidence="5">ATP-binding cassette sub- A member 3</fullName>
    </submittedName>
</protein>
<dbReference type="PANTHER" id="PTHR19229">
    <property type="entry name" value="ATP-BINDING CASSETTE TRANSPORTER SUBFAMILY A ABCA"/>
    <property type="match status" value="1"/>
</dbReference>
<comment type="caution">
    <text evidence="5">The sequence shown here is derived from an EMBL/GenBank/DDBJ whole genome shotgun (WGS) entry which is preliminary data.</text>
</comment>
<dbReference type="GO" id="GO:0005524">
    <property type="term" value="F:ATP binding"/>
    <property type="evidence" value="ECO:0007669"/>
    <property type="project" value="UniProtKB-KW"/>
</dbReference>
<dbReference type="EMBL" id="MU826835">
    <property type="protein sequence ID" value="KAJ7372707.1"/>
    <property type="molecule type" value="Genomic_DNA"/>
</dbReference>
<dbReference type="PROSITE" id="PS50893">
    <property type="entry name" value="ABC_TRANSPORTER_2"/>
    <property type="match status" value="1"/>
</dbReference>
<dbReference type="Gene3D" id="1.10.150.280">
    <property type="entry name" value="AF1531-like domain"/>
    <property type="match status" value="1"/>
</dbReference>
<reference evidence="5" key="1">
    <citation type="submission" date="2023-01" db="EMBL/GenBank/DDBJ databases">
        <title>Genome assembly of the deep-sea coral Lophelia pertusa.</title>
        <authorList>
            <person name="Herrera S."/>
            <person name="Cordes E."/>
        </authorList>
    </citation>
    <scope>NUCLEOTIDE SEQUENCE</scope>
    <source>
        <strain evidence="5">USNM1676648</strain>
        <tissue evidence="5">Polyp</tissue>
    </source>
</reference>
<dbReference type="InterPro" id="IPR003593">
    <property type="entry name" value="AAA+_ATPase"/>
</dbReference>
<dbReference type="GO" id="GO:0016020">
    <property type="term" value="C:membrane"/>
    <property type="evidence" value="ECO:0007669"/>
    <property type="project" value="InterPro"/>
</dbReference>
<evidence type="ECO:0000313" key="6">
    <source>
        <dbReference type="Proteomes" id="UP001163046"/>
    </source>
</evidence>
<dbReference type="GO" id="GO:0005319">
    <property type="term" value="F:lipid transporter activity"/>
    <property type="evidence" value="ECO:0007669"/>
    <property type="project" value="TreeGrafter"/>
</dbReference>
<sequence>MSECFGLLGINGAGKTTTFRMLTGDETMSSGTAAVEGFDIRSNMNRVRQRVGYCPQFDALIDQLTGRELLFMYARLRGVPGGLIADVVEDLIQALLLQDHADKLTSSYSGGNKRKLSTAISLVGDPPVVFLDEPTTGMDPVARRLLWDALSRVRADGRCIVITSHSMEECEALCTRLAIMVNGRFKCLGSPQHLKTKFGEGYTLLARLASDTPDTSALKQFIEGSFPGSVLKDEHQGMVHYHIRDTSVTWAQLFGTIERVKLNFNIEDYSVSQTTLEQVFLNFARGQRAEDDWLPLVSWKHIVPRALSTTFRSYATGKGQEADPHSVLKTKGTGKGSVSVDLPETQKEGILKGLNNRSLEELTNTKGIGKSKATLIVQYRDSFGPLQSVEDLFQIKGFGAAFFEKLQEAGELAAVKKKTSKGLETIWELLLRNKKKVISEIVSIDIGFQNAAWVHMDKDKQVLGWSRAEILKPKPYNPAVFRPLVSIVH</sequence>
<proteinExistence type="predicted"/>
<dbReference type="SUPFAM" id="SSF47781">
    <property type="entry name" value="RuvA domain 2-like"/>
    <property type="match status" value="1"/>
</dbReference>
<dbReference type="InterPro" id="IPR056264">
    <property type="entry name" value="R2_ABCA1-4-like"/>
</dbReference>
<feature type="region of interest" description="Disordered" evidence="3">
    <location>
        <begin position="316"/>
        <end position="339"/>
    </location>
</feature>
<evidence type="ECO:0000256" key="3">
    <source>
        <dbReference type="SAM" id="MobiDB-lite"/>
    </source>
</evidence>
<dbReference type="PANTHER" id="PTHR19229:SF250">
    <property type="entry name" value="ABC TRANSPORTER DOMAIN-CONTAINING PROTEIN-RELATED"/>
    <property type="match status" value="1"/>
</dbReference>
<dbReference type="OrthoDB" id="5949570at2759"/>
<dbReference type="InterPro" id="IPR026082">
    <property type="entry name" value="ABCA"/>
</dbReference>
<dbReference type="SUPFAM" id="SSF52540">
    <property type="entry name" value="P-loop containing nucleoside triphosphate hydrolases"/>
    <property type="match status" value="1"/>
</dbReference>
<evidence type="ECO:0000256" key="2">
    <source>
        <dbReference type="ARBA" id="ARBA00022840"/>
    </source>
</evidence>
<dbReference type="Pfam" id="PF00005">
    <property type="entry name" value="ABC_tran"/>
    <property type="match status" value="1"/>
</dbReference>
<dbReference type="CDD" id="cd03263">
    <property type="entry name" value="ABC_subfamily_A"/>
    <property type="match status" value="1"/>
</dbReference>
<dbReference type="Proteomes" id="UP001163046">
    <property type="component" value="Unassembled WGS sequence"/>
</dbReference>
<dbReference type="InterPro" id="IPR010994">
    <property type="entry name" value="RuvA_2-like"/>
</dbReference>
<gene>
    <name evidence="5" type="primary">ABCA3_5</name>
    <name evidence="5" type="ORF">OS493_017981</name>
</gene>
<dbReference type="SMART" id="SM00382">
    <property type="entry name" value="AAA"/>
    <property type="match status" value="1"/>
</dbReference>
<evidence type="ECO:0000259" key="4">
    <source>
        <dbReference type="PROSITE" id="PS50893"/>
    </source>
</evidence>
<dbReference type="Pfam" id="PF12836">
    <property type="entry name" value="HHH_3"/>
    <property type="match status" value="1"/>
</dbReference>
<dbReference type="Gene3D" id="3.40.50.300">
    <property type="entry name" value="P-loop containing nucleotide triphosphate hydrolases"/>
    <property type="match status" value="1"/>
</dbReference>
<dbReference type="InterPro" id="IPR003439">
    <property type="entry name" value="ABC_transporter-like_ATP-bd"/>
</dbReference>
<dbReference type="AlphaFoldDB" id="A0A9W9Z044"/>